<dbReference type="CDD" id="cd17736">
    <property type="entry name" value="BRCT_microcephalin_rpt2"/>
    <property type="match status" value="1"/>
</dbReference>
<protein>
    <submittedName>
        <fullName evidence="3">GL10244</fullName>
    </submittedName>
</protein>
<evidence type="ECO:0000259" key="2">
    <source>
        <dbReference type="PROSITE" id="PS50172"/>
    </source>
</evidence>
<feature type="compositionally biased region" description="Polar residues" evidence="1">
    <location>
        <begin position="75"/>
        <end position="87"/>
    </location>
</feature>
<dbReference type="eggNOG" id="KOG4362">
    <property type="taxonomic scope" value="Eukaryota"/>
</dbReference>
<dbReference type="GO" id="GO:0007279">
    <property type="term" value="P:pole cell formation"/>
    <property type="evidence" value="ECO:0007669"/>
    <property type="project" value="EnsemblMetazoa"/>
</dbReference>
<dbReference type="PANTHER" id="PTHR14625">
    <property type="entry name" value="MICROCEPHALIN"/>
    <property type="match status" value="1"/>
</dbReference>
<dbReference type="Pfam" id="PF00533">
    <property type="entry name" value="BRCT"/>
    <property type="match status" value="1"/>
</dbReference>
<dbReference type="PANTHER" id="PTHR14625:SF3">
    <property type="entry name" value="MICROCEPHALIN"/>
    <property type="match status" value="1"/>
</dbReference>
<evidence type="ECO:0000313" key="4">
    <source>
        <dbReference type="Proteomes" id="UP000008744"/>
    </source>
</evidence>
<reference evidence="3 4" key="1">
    <citation type="journal article" date="2007" name="Nature">
        <title>Evolution of genes and genomes on the Drosophila phylogeny.</title>
        <authorList>
            <consortium name="Drosophila 12 Genomes Consortium"/>
            <person name="Clark A.G."/>
            <person name="Eisen M.B."/>
            <person name="Smith D.R."/>
            <person name="Bergman C.M."/>
            <person name="Oliver B."/>
            <person name="Markow T.A."/>
            <person name="Kaufman T.C."/>
            <person name="Kellis M."/>
            <person name="Gelbart W."/>
            <person name="Iyer V.N."/>
            <person name="Pollard D.A."/>
            <person name="Sackton T.B."/>
            <person name="Larracuente A.M."/>
            <person name="Singh N.D."/>
            <person name="Abad J.P."/>
            <person name="Abt D.N."/>
            <person name="Adryan B."/>
            <person name="Aguade M."/>
            <person name="Akashi H."/>
            <person name="Anderson W.W."/>
            <person name="Aquadro C.F."/>
            <person name="Ardell D.H."/>
            <person name="Arguello R."/>
            <person name="Artieri C.G."/>
            <person name="Barbash D.A."/>
            <person name="Barker D."/>
            <person name="Barsanti P."/>
            <person name="Batterham P."/>
            <person name="Batzoglou S."/>
            <person name="Begun D."/>
            <person name="Bhutkar A."/>
            <person name="Blanco E."/>
            <person name="Bosak S.A."/>
            <person name="Bradley R.K."/>
            <person name="Brand A.D."/>
            <person name="Brent M.R."/>
            <person name="Brooks A.N."/>
            <person name="Brown R.H."/>
            <person name="Butlin R.K."/>
            <person name="Caggese C."/>
            <person name="Calvi B.R."/>
            <person name="Bernardo de Carvalho A."/>
            <person name="Caspi A."/>
            <person name="Castrezana S."/>
            <person name="Celniker S.E."/>
            <person name="Chang J.L."/>
            <person name="Chapple C."/>
            <person name="Chatterji S."/>
            <person name="Chinwalla A."/>
            <person name="Civetta A."/>
            <person name="Clifton S.W."/>
            <person name="Comeron J.M."/>
            <person name="Costello J.C."/>
            <person name="Coyne J.A."/>
            <person name="Daub J."/>
            <person name="David R.G."/>
            <person name="Delcher A.L."/>
            <person name="Delehaunty K."/>
            <person name="Do C.B."/>
            <person name="Ebling H."/>
            <person name="Edwards K."/>
            <person name="Eickbush T."/>
            <person name="Evans J.D."/>
            <person name="Filipski A."/>
            <person name="Findeiss S."/>
            <person name="Freyhult E."/>
            <person name="Fulton L."/>
            <person name="Fulton R."/>
            <person name="Garcia A.C."/>
            <person name="Gardiner A."/>
            <person name="Garfield D.A."/>
            <person name="Garvin B.E."/>
            <person name="Gibson G."/>
            <person name="Gilbert D."/>
            <person name="Gnerre S."/>
            <person name="Godfrey J."/>
            <person name="Good R."/>
            <person name="Gotea V."/>
            <person name="Gravely B."/>
            <person name="Greenberg A.J."/>
            <person name="Griffiths-Jones S."/>
            <person name="Gross S."/>
            <person name="Guigo R."/>
            <person name="Gustafson E.A."/>
            <person name="Haerty W."/>
            <person name="Hahn M.W."/>
            <person name="Halligan D.L."/>
            <person name="Halpern A.L."/>
            <person name="Halter G.M."/>
            <person name="Han M.V."/>
            <person name="Heger A."/>
            <person name="Hillier L."/>
            <person name="Hinrichs A.S."/>
            <person name="Holmes I."/>
            <person name="Hoskins R.A."/>
            <person name="Hubisz M.J."/>
            <person name="Hultmark D."/>
            <person name="Huntley M.A."/>
            <person name="Jaffe D.B."/>
            <person name="Jagadeeshan S."/>
            <person name="Jeck W.R."/>
            <person name="Johnson J."/>
            <person name="Jones C.D."/>
            <person name="Jordan W.C."/>
            <person name="Karpen G.H."/>
            <person name="Kataoka E."/>
            <person name="Keightley P.D."/>
            <person name="Kheradpour P."/>
            <person name="Kirkness E.F."/>
            <person name="Koerich L.B."/>
            <person name="Kristiansen K."/>
            <person name="Kudrna D."/>
            <person name="Kulathinal R.J."/>
            <person name="Kumar S."/>
            <person name="Kwok R."/>
            <person name="Lander E."/>
            <person name="Langley C.H."/>
            <person name="Lapoint R."/>
            <person name="Lazzaro B.P."/>
            <person name="Lee S.J."/>
            <person name="Levesque L."/>
            <person name="Li R."/>
            <person name="Lin C.F."/>
            <person name="Lin M.F."/>
            <person name="Lindblad-Toh K."/>
            <person name="Llopart A."/>
            <person name="Long M."/>
            <person name="Low L."/>
            <person name="Lozovsky E."/>
            <person name="Lu J."/>
            <person name="Luo M."/>
            <person name="Machado C.A."/>
            <person name="Makalowski W."/>
            <person name="Marzo M."/>
            <person name="Matsuda M."/>
            <person name="Matzkin L."/>
            <person name="McAllister B."/>
            <person name="McBride C.S."/>
            <person name="McKernan B."/>
            <person name="McKernan K."/>
            <person name="Mendez-Lago M."/>
            <person name="Minx P."/>
            <person name="Mollenhauer M.U."/>
            <person name="Montooth K."/>
            <person name="Mount S.M."/>
            <person name="Mu X."/>
            <person name="Myers E."/>
            <person name="Negre B."/>
            <person name="Newfeld S."/>
            <person name="Nielsen R."/>
            <person name="Noor M.A."/>
            <person name="O'Grady P."/>
            <person name="Pachter L."/>
            <person name="Papaceit M."/>
            <person name="Parisi M.J."/>
            <person name="Parisi M."/>
            <person name="Parts L."/>
            <person name="Pedersen J.S."/>
            <person name="Pesole G."/>
            <person name="Phillippy A.M."/>
            <person name="Ponting C.P."/>
            <person name="Pop M."/>
            <person name="Porcelli D."/>
            <person name="Powell J.R."/>
            <person name="Prohaska S."/>
            <person name="Pruitt K."/>
            <person name="Puig M."/>
            <person name="Quesneville H."/>
            <person name="Ram K.R."/>
            <person name="Rand D."/>
            <person name="Rasmussen M.D."/>
            <person name="Reed L.K."/>
            <person name="Reenan R."/>
            <person name="Reily A."/>
            <person name="Remington K.A."/>
            <person name="Rieger T.T."/>
            <person name="Ritchie M.G."/>
            <person name="Robin C."/>
            <person name="Rogers Y.H."/>
            <person name="Rohde C."/>
            <person name="Rozas J."/>
            <person name="Rubenfield M.J."/>
            <person name="Ruiz A."/>
            <person name="Russo S."/>
            <person name="Salzberg S.L."/>
            <person name="Sanchez-Gracia A."/>
            <person name="Saranga D.J."/>
            <person name="Sato H."/>
            <person name="Schaeffer S.W."/>
            <person name="Schatz M.C."/>
            <person name="Schlenke T."/>
            <person name="Schwartz R."/>
            <person name="Segarra C."/>
            <person name="Singh R.S."/>
            <person name="Sirot L."/>
            <person name="Sirota M."/>
            <person name="Sisneros N.B."/>
            <person name="Smith C.D."/>
            <person name="Smith T.F."/>
            <person name="Spieth J."/>
            <person name="Stage D.E."/>
            <person name="Stark A."/>
            <person name="Stephan W."/>
            <person name="Strausberg R.L."/>
            <person name="Strempel S."/>
            <person name="Sturgill D."/>
            <person name="Sutton G."/>
            <person name="Sutton G.G."/>
            <person name="Tao W."/>
            <person name="Teichmann S."/>
            <person name="Tobari Y.N."/>
            <person name="Tomimura Y."/>
            <person name="Tsolas J.M."/>
            <person name="Valente V.L."/>
            <person name="Venter E."/>
            <person name="Venter J.C."/>
            <person name="Vicario S."/>
            <person name="Vieira F.G."/>
            <person name="Vilella A.J."/>
            <person name="Villasante A."/>
            <person name="Walenz B."/>
            <person name="Wang J."/>
            <person name="Wasserman M."/>
            <person name="Watts T."/>
            <person name="Wilson D."/>
            <person name="Wilson R.K."/>
            <person name="Wing R.A."/>
            <person name="Wolfner M.F."/>
            <person name="Wong A."/>
            <person name="Wong G.K."/>
            <person name="Wu C.I."/>
            <person name="Wu G."/>
            <person name="Yamamoto D."/>
            <person name="Yang H.P."/>
            <person name="Yang S.P."/>
            <person name="Yorke J.A."/>
            <person name="Yoshida K."/>
            <person name="Zdobnov E."/>
            <person name="Zhang P."/>
            <person name="Zhang Y."/>
            <person name="Zimin A.V."/>
            <person name="Baldwin J."/>
            <person name="Abdouelleil A."/>
            <person name="Abdulkadir J."/>
            <person name="Abebe A."/>
            <person name="Abera B."/>
            <person name="Abreu J."/>
            <person name="Acer S.C."/>
            <person name="Aftuck L."/>
            <person name="Alexander A."/>
            <person name="An P."/>
            <person name="Anderson E."/>
            <person name="Anderson S."/>
            <person name="Arachi H."/>
            <person name="Azer M."/>
            <person name="Bachantsang P."/>
            <person name="Barry A."/>
            <person name="Bayul T."/>
            <person name="Berlin A."/>
            <person name="Bessette D."/>
            <person name="Bloom T."/>
            <person name="Blye J."/>
            <person name="Boguslavskiy L."/>
            <person name="Bonnet C."/>
            <person name="Boukhgalter B."/>
            <person name="Bourzgui I."/>
            <person name="Brown A."/>
            <person name="Cahill P."/>
            <person name="Channer S."/>
            <person name="Cheshatsang Y."/>
            <person name="Chuda L."/>
            <person name="Citroen M."/>
            <person name="Collymore A."/>
            <person name="Cooke P."/>
            <person name="Costello M."/>
            <person name="D'Aco K."/>
            <person name="Daza R."/>
            <person name="De Haan G."/>
            <person name="DeGray S."/>
            <person name="DeMaso C."/>
            <person name="Dhargay N."/>
            <person name="Dooley K."/>
            <person name="Dooley E."/>
            <person name="Doricent M."/>
            <person name="Dorje P."/>
            <person name="Dorjee K."/>
            <person name="Dupes A."/>
            <person name="Elong R."/>
            <person name="Falk J."/>
            <person name="Farina A."/>
            <person name="Faro S."/>
            <person name="Ferguson D."/>
            <person name="Fisher S."/>
            <person name="Foley C.D."/>
            <person name="Franke A."/>
            <person name="Friedrich D."/>
            <person name="Gadbois L."/>
            <person name="Gearin G."/>
            <person name="Gearin C.R."/>
            <person name="Giannoukos G."/>
            <person name="Goode T."/>
            <person name="Graham J."/>
            <person name="Grandbois E."/>
            <person name="Grewal S."/>
            <person name="Gyaltsen K."/>
            <person name="Hafez N."/>
            <person name="Hagos B."/>
            <person name="Hall J."/>
            <person name="Henson C."/>
            <person name="Hollinger A."/>
            <person name="Honan T."/>
            <person name="Huard M.D."/>
            <person name="Hughes L."/>
            <person name="Hurhula B."/>
            <person name="Husby M.E."/>
            <person name="Kamat A."/>
            <person name="Kanga B."/>
            <person name="Kashin S."/>
            <person name="Khazanovich D."/>
            <person name="Kisner P."/>
            <person name="Lance K."/>
            <person name="Lara M."/>
            <person name="Lee W."/>
            <person name="Lennon N."/>
            <person name="Letendre F."/>
            <person name="LeVine R."/>
            <person name="Lipovsky A."/>
            <person name="Liu X."/>
            <person name="Liu J."/>
            <person name="Liu S."/>
            <person name="Lokyitsang T."/>
            <person name="Lokyitsang Y."/>
            <person name="Lubonja R."/>
            <person name="Lui A."/>
            <person name="MacDonald P."/>
            <person name="Magnisalis V."/>
            <person name="Maru K."/>
            <person name="Matthews C."/>
            <person name="McCusker W."/>
            <person name="McDonough S."/>
            <person name="Mehta T."/>
            <person name="Meldrim J."/>
            <person name="Meneus L."/>
            <person name="Mihai O."/>
            <person name="Mihalev A."/>
            <person name="Mihova T."/>
            <person name="Mittelman R."/>
            <person name="Mlenga V."/>
            <person name="Montmayeur A."/>
            <person name="Mulrain L."/>
            <person name="Navidi A."/>
            <person name="Naylor J."/>
            <person name="Negash T."/>
            <person name="Nguyen T."/>
            <person name="Nguyen N."/>
            <person name="Nicol R."/>
            <person name="Norbu C."/>
            <person name="Norbu N."/>
            <person name="Novod N."/>
            <person name="O'Neill B."/>
            <person name="Osman S."/>
            <person name="Markiewicz E."/>
            <person name="Oyono O.L."/>
            <person name="Patti C."/>
            <person name="Phunkhang P."/>
            <person name="Pierre F."/>
            <person name="Priest M."/>
            <person name="Raghuraman S."/>
            <person name="Rege F."/>
            <person name="Reyes R."/>
            <person name="Rise C."/>
            <person name="Rogov P."/>
            <person name="Ross K."/>
            <person name="Ryan E."/>
            <person name="Settipalli S."/>
            <person name="Shea T."/>
            <person name="Sherpa N."/>
            <person name="Shi L."/>
            <person name="Shih D."/>
            <person name="Sparrow T."/>
            <person name="Spaulding J."/>
            <person name="Stalker J."/>
            <person name="Stange-Thomann N."/>
            <person name="Stavropoulos S."/>
            <person name="Stone C."/>
            <person name="Strader C."/>
            <person name="Tesfaye S."/>
            <person name="Thomson T."/>
            <person name="Thoulutsang Y."/>
            <person name="Thoulutsang D."/>
            <person name="Topham K."/>
            <person name="Topping I."/>
            <person name="Tsamla T."/>
            <person name="Vassiliev H."/>
            <person name="Vo A."/>
            <person name="Wangchuk T."/>
            <person name="Wangdi T."/>
            <person name="Weiand M."/>
            <person name="Wilkinson J."/>
            <person name="Wilson A."/>
            <person name="Yadav S."/>
            <person name="Young G."/>
            <person name="Yu Q."/>
            <person name="Zembek L."/>
            <person name="Zhong D."/>
            <person name="Zimmer A."/>
            <person name="Zwirko Z."/>
            <person name="Jaffe D.B."/>
            <person name="Alvarez P."/>
            <person name="Brockman W."/>
            <person name="Butler J."/>
            <person name="Chin C."/>
            <person name="Gnerre S."/>
            <person name="Grabherr M."/>
            <person name="Kleber M."/>
            <person name="Mauceli E."/>
            <person name="MacCallum I."/>
        </authorList>
    </citation>
    <scope>NUCLEOTIDE SEQUENCE [LARGE SCALE GENOMIC DNA]</scope>
    <source>
        <strain evidence="4">MSH-3 / Tucson 14011-0111.49</strain>
    </source>
</reference>
<dbReference type="PROSITE" id="PS50172">
    <property type="entry name" value="BRCT"/>
    <property type="match status" value="1"/>
</dbReference>
<dbReference type="STRING" id="7234.B4H595"/>
<dbReference type="InterPro" id="IPR001357">
    <property type="entry name" value="BRCT_dom"/>
</dbReference>
<dbReference type="Proteomes" id="UP000008744">
    <property type="component" value="Unassembled WGS sequence"/>
</dbReference>
<keyword evidence="4" id="KW-1185">Reference proteome</keyword>
<dbReference type="InterPro" id="IPR022047">
    <property type="entry name" value="Microcephalin-like"/>
</dbReference>
<evidence type="ECO:0000256" key="1">
    <source>
        <dbReference type="SAM" id="MobiDB-lite"/>
    </source>
</evidence>
<feature type="region of interest" description="Disordered" evidence="1">
    <location>
        <begin position="38"/>
        <end position="92"/>
    </location>
</feature>
<dbReference type="CDD" id="cd17751">
    <property type="entry name" value="BRCT_microcephalin_rpt3"/>
    <property type="match status" value="1"/>
</dbReference>
<dbReference type="EMBL" id="CH479210">
    <property type="protein sequence ID" value="EDW32931.1"/>
    <property type="molecule type" value="Genomic_DNA"/>
</dbReference>
<organism evidence="4">
    <name type="scientific">Drosophila persimilis</name>
    <name type="common">Fruit fly</name>
    <dbReference type="NCBI Taxonomy" id="7234"/>
    <lineage>
        <taxon>Eukaryota</taxon>
        <taxon>Metazoa</taxon>
        <taxon>Ecdysozoa</taxon>
        <taxon>Arthropoda</taxon>
        <taxon>Hexapoda</taxon>
        <taxon>Insecta</taxon>
        <taxon>Pterygota</taxon>
        <taxon>Neoptera</taxon>
        <taxon>Endopterygota</taxon>
        <taxon>Diptera</taxon>
        <taxon>Brachycera</taxon>
        <taxon>Muscomorpha</taxon>
        <taxon>Ephydroidea</taxon>
        <taxon>Drosophilidae</taxon>
        <taxon>Drosophila</taxon>
        <taxon>Sophophora</taxon>
    </lineage>
</organism>
<sequence>MEVINENINRLNSSHRLSLLLANQAELGECGKSVVTAEKSRAEANPSNEPKRRRLFTPNEVVVTSPPKTNKKQRLSCSGNNASTQSGKKLRRSLAVPACPSSESSCLSAHVERESTDKFLTPDGSLNGANGIDTSSGMNVAGMEKSATSKRRSRVIRTLVHTNMHQGQVQVIQKAIRKLRGMRLDPTVTNRTTHLVSLEPRRTLNLLRGLMRGVWIVNFGWIQDSLNAGKWLNEEKYELKKFSRAIEICRTERQAFGIHYHCELFRYMEPFYVSSLCRPIEFNNMKELLLLGGAKMTENRFKAKYIIGDKRRVVDDRIYLTPYWVLDSITAMQIQKFSKYLMKSAIVTPSGIRYEDPRSRSTPRSDYNFVDPPLVMDK</sequence>
<dbReference type="AlphaFoldDB" id="B4H595"/>
<dbReference type="SMR" id="B4H595"/>
<dbReference type="InterPro" id="IPR036420">
    <property type="entry name" value="BRCT_dom_sf"/>
</dbReference>
<feature type="region of interest" description="Disordered" evidence="1">
    <location>
        <begin position="118"/>
        <end position="139"/>
    </location>
</feature>
<name>B4H595_DROPE</name>
<feature type="region of interest" description="Disordered" evidence="1">
    <location>
        <begin position="355"/>
        <end position="378"/>
    </location>
</feature>
<dbReference type="SUPFAM" id="SSF52113">
    <property type="entry name" value="BRCT domain"/>
    <property type="match status" value="2"/>
</dbReference>
<accession>B4H595</accession>
<dbReference type="GO" id="GO:0016319">
    <property type="term" value="P:mushroom body development"/>
    <property type="evidence" value="ECO:0007669"/>
    <property type="project" value="EnsemblMetazoa"/>
</dbReference>
<dbReference type="OrthoDB" id="2384350at2759"/>
<dbReference type="PhylomeDB" id="B4H595"/>
<evidence type="ECO:0000313" key="3">
    <source>
        <dbReference type="EMBL" id="EDW32931.1"/>
    </source>
</evidence>
<dbReference type="GO" id="GO:0045448">
    <property type="term" value="P:mitotic cell cycle, embryonic"/>
    <property type="evidence" value="ECO:0007669"/>
    <property type="project" value="EnsemblMetazoa"/>
</dbReference>
<dbReference type="GO" id="GO:0005634">
    <property type="term" value="C:nucleus"/>
    <property type="evidence" value="ECO:0007669"/>
    <property type="project" value="EnsemblMetazoa"/>
</dbReference>
<dbReference type="Gene3D" id="3.40.50.10190">
    <property type="entry name" value="BRCT domain"/>
    <property type="match status" value="2"/>
</dbReference>
<feature type="domain" description="BRCT" evidence="2">
    <location>
        <begin position="181"/>
        <end position="239"/>
    </location>
</feature>
<proteinExistence type="predicted"/>
<dbReference type="HOGENOM" id="CLU_732098_0_0_1"/>
<gene>
    <name evidence="3" type="primary">Dper\GL10244</name>
    <name evidence="3" type="ORF">Dper_GL10244</name>
</gene>